<feature type="transmembrane region" description="Helical" evidence="11">
    <location>
        <begin position="84"/>
        <end position="111"/>
    </location>
</feature>
<dbReference type="RefSeq" id="WP_086631969.1">
    <property type="nucleotide sequence ID" value="NZ_JOPB01000003.1"/>
</dbReference>
<keyword evidence="4" id="KW-1003">Cell membrane</keyword>
<dbReference type="Proteomes" id="UP000194946">
    <property type="component" value="Unassembled WGS sequence"/>
</dbReference>
<dbReference type="GO" id="GO:0015293">
    <property type="term" value="F:symporter activity"/>
    <property type="evidence" value="ECO:0007669"/>
    <property type="project" value="UniProtKB-KW"/>
</dbReference>
<evidence type="ECO:0000256" key="3">
    <source>
        <dbReference type="ARBA" id="ARBA00022448"/>
    </source>
</evidence>
<evidence type="ECO:0000313" key="13">
    <source>
        <dbReference type="Proteomes" id="UP000194946"/>
    </source>
</evidence>
<dbReference type="GO" id="GO:0005315">
    <property type="term" value="F:phosphate transmembrane transporter activity"/>
    <property type="evidence" value="ECO:0007669"/>
    <property type="project" value="InterPro"/>
</dbReference>
<sequence>MTPRNRSLLNTVAFLAVLFGVIIYTIMHVREDLIGSTHSSALAFVLLGLALIIALGFEFVNGFHDTANAVATVIYSNSLPPTFAVIWSGIWNFIGVLLSSGAVAYTIISLLPIELVLKVGSEAGFSMIFALLLAAVIWNLLTWFFGIPNSSSHTLIGSILGVGLMNQLLMGDGVSSGVDWGQALQVFKALIFSPLAGFAIAFLGMQLLRFLLPIPTLYQAPKEGKAPPWPMRVLLILTCTGVSFSHGSNDGQKGMGLIMLILIGTVPTAYALNSAVSSRQVENFTHKAMVVDNILAEYGPVMPLSLSESHEVLTHTIQKNHLLPETVPAMRAMLRIIKEDVGNKATFKDIPIENQTNLRNNLYLLDQNLVHFTHLQTNLPKDQETIITDFENDIVSSIQFIPPWVKVVVAIALGLGTMVGWKRIVVTVGKKIGKQEMSYGQGAVAETVAMTMIQMGNQFHMPISTTHVVTSAIAGTSVGRGNGIQWSTVRNMAMAWILTLPVSIMLSGCLFWLFLKVF</sequence>
<comment type="similarity">
    <text evidence="2">Belongs to the inorganic phosphate transporter (PiT) (TC 2.A.20) family. Pit subfamily.</text>
</comment>
<feature type="transmembrane region" description="Helical" evidence="11">
    <location>
        <begin position="41"/>
        <end position="64"/>
    </location>
</feature>
<comment type="subcellular location">
    <subcellularLocation>
        <location evidence="1">Cell membrane</location>
        <topology evidence="1">Multi-pass membrane protein</topology>
    </subcellularLocation>
    <subcellularLocation>
        <location evidence="11">Membrane</location>
        <topology evidence="11">Multi-pass membrane protein</topology>
    </subcellularLocation>
</comment>
<dbReference type="PANTHER" id="PTHR11101:SF65">
    <property type="entry name" value="LOW-AFFINITY INORGANIC PHOSPHATE TRANSPORTER PITA-RELATED"/>
    <property type="match status" value="1"/>
</dbReference>
<keyword evidence="6 11" id="KW-0812">Transmembrane</keyword>
<keyword evidence="13" id="KW-1185">Reference proteome</keyword>
<dbReference type="GO" id="GO:0005886">
    <property type="term" value="C:plasma membrane"/>
    <property type="evidence" value="ECO:0007669"/>
    <property type="project" value="UniProtKB-SubCell"/>
</dbReference>
<dbReference type="Pfam" id="PF01384">
    <property type="entry name" value="PHO4"/>
    <property type="match status" value="1"/>
</dbReference>
<evidence type="ECO:0000256" key="4">
    <source>
        <dbReference type="ARBA" id="ARBA00022475"/>
    </source>
</evidence>
<proteinExistence type="inferred from homology"/>
<dbReference type="InterPro" id="IPR001204">
    <property type="entry name" value="Phos_transporter"/>
</dbReference>
<evidence type="ECO:0000256" key="5">
    <source>
        <dbReference type="ARBA" id="ARBA00022592"/>
    </source>
</evidence>
<evidence type="ECO:0000256" key="8">
    <source>
        <dbReference type="ARBA" id="ARBA00022989"/>
    </source>
</evidence>
<feature type="transmembrane region" description="Helical" evidence="11">
    <location>
        <begin position="254"/>
        <end position="272"/>
    </location>
</feature>
<comment type="caution">
    <text evidence="12">The sequence shown here is derived from an EMBL/GenBank/DDBJ whole genome shotgun (WGS) entry which is preliminary data.</text>
</comment>
<dbReference type="GO" id="GO:0035435">
    <property type="term" value="P:phosphate ion transmembrane transport"/>
    <property type="evidence" value="ECO:0007669"/>
    <property type="project" value="TreeGrafter"/>
</dbReference>
<reference evidence="13" key="1">
    <citation type="submission" date="2014-06" db="EMBL/GenBank/DDBJ databases">
        <authorList>
            <person name="Winans N.J."/>
            <person name="Newell P.D."/>
            <person name="Douglas A.E."/>
        </authorList>
    </citation>
    <scope>NUCLEOTIDE SEQUENCE [LARGE SCALE GENOMIC DNA]</scope>
    <source>
        <strain evidence="13">DmL_052</strain>
    </source>
</reference>
<feature type="transmembrane region" description="Helical" evidence="11">
    <location>
        <begin position="189"/>
        <end position="209"/>
    </location>
</feature>
<evidence type="ECO:0000313" key="12">
    <source>
        <dbReference type="EMBL" id="OUI78839.1"/>
    </source>
</evidence>
<gene>
    <name evidence="12" type="ORF">HK18_05395</name>
</gene>
<dbReference type="EMBL" id="JOPB01000003">
    <property type="protein sequence ID" value="OUI78839.1"/>
    <property type="molecule type" value="Genomic_DNA"/>
</dbReference>
<dbReference type="AlphaFoldDB" id="A0A251ZW12"/>
<keyword evidence="3 11" id="KW-0813">Transport</keyword>
<evidence type="ECO:0000256" key="10">
    <source>
        <dbReference type="ARBA" id="ARBA00047348"/>
    </source>
</evidence>
<evidence type="ECO:0000256" key="11">
    <source>
        <dbReference type="RuleBase" id="RU363058"/>
    </source>
</evidence>
<evidence type="ECO:0000256" key="2">
    <source>
        <dbReference type="ARBA" id="ARBA00005342"/>
    </source>
</evidence>
<keyword evidence="9 11" id="KW-0472">Membrane</keyword>
<keyword evidence="5 11" id="KW-0592">Phosphate transport</keyword>
<keyword evidence="8 11" id="KW-1133">Transmembrane helix</keyword>
<feature type="transmembrane region" description="Helical" evidence="11">
    <location>
        <begin position="123"/>
        <end position="145"/>
    </location>
</feature>
<name>A0A251ZW12_9PROT</name>
<evidence type="ECO:0000256" key="1">
    <source>
        <dbReference type="ARBA" id="ARBA00004651"/>
    </source>
</evidence>
<feature type="transmembrane region" description="Helical" evidence="11">
    <location>
        <begin position="12"/>
        <end position="29"/>
    </location>
</feature>
<evidence type="ECO:0000256" key="7">
    <source>
        <dbReference type="ARBA" id="ARBA00022847"/>
    </source>
</evidence>
<keyword evidence="7" id="KW-0769">Symport</keyword>
<dbReference type="PANTHER" id="PTHR11101">
    <property type="entry name" value="PHOSPHATE TRANSPORTER"/>
    <property type="match status" value="1"/>
</dbReference>
<evidence type="ECO:0000256" key="9">
    <source>
        <dbReference type="ARBA" id="ARBA00023136"/>
    </source>
</evidence>
<organism evidence="12 13">
    <name type="scientific">Commensalibacter intestini</name>
    <dbReference type="NCBI Taxonomy" id="479936"/>
    <lineage>
        <taxon>Bacteria</taxon>
        <taxon>Pseudomonadati</taxon>
        <taxon>Pseudomonadota</taxon>
        <taxon>Alphaproteobacteria</taxon>
        <taxon>Acetobacterales</taxon>
        <taxon>Acetobacteraceae</taxon>
    </lineage>
</organism>
<protein>
    <recommendedName>
        <fullName evidence="11">Phosphate transporter</fullName>
    </recommendedName>
</protein>
<evidence type="ECO:0000256" key="6">
    <source>
        <dbReference type="ARBA" id="ARBA00022692"/>
    </source>
</evidence>
<feature type="transmembrane region" description="Helical" evidence="11">
    <location>
        <begin position="493"/>
        <end position="515"/>
    </location>
</feature>
<comment type="catalytic activity">
    <reaction evidence="10">
        <text>phosphate(in) + H(+)(in) = phosphate(out) + H(+)(out)</text>
        <dbReference type="Rhea" id="RHEA:29939"/>
        <dbReference type="ChEBI" id="CHEBI:15378"/>
        <dbReference type="ChEBI" id="CHEBI:43474"/>
    </reaction>
</comment>
<accession>A0A251ZW12</accession>